<comment type="caution">
    <text evidence="3">The sequence shown here is derived from an EMBL/GenBank/DDBJ whole genome shotgun (WGS) entry which is preliminary data.</text>
</comment>
<dbReference type="Pfam" id="PF13739">
    <property type="entry name" value="PdaC"/>
    <property type="match status" value="1"/>
</dbReference>
<dbReference type="Pfam" id="PF00395">
    <property type="entry name" value="SLH"/>
    <property type="match status" value="3"/>
</dbReference>
<name>A0ABR5AW19_BACBA</name>
<dbReference type="Pfam" id="PF11738">
    <property type="entry name" value="DUF3298"/>
    <property type="match status" value="1"/>
</dbReference>
<dbReference type="PROSITE" id="PS51257">
    <property type="entry name" value="PROKAR_LIPOPROTEIN"/>
    <property type="match status" value="1"/>
</dbReference>
<protein>
    <submittedName>
        <fullName evidence="3">S-layer protein</fullName>
    </submittedName>
</protein>
<dbReference type="Gene3D" id="3.90.640.20">
    <property type="entry name" value="Heat-shock cognate protein, ATPase"/>
    <property type="match status" value="1"/>
</dbReference>
<dbReference type="Proteomes" id="UP000031982">
    <property type="component" value="Unassembled WGS sequence"/>
</dbReference>
<feature type="domain" description="SLH" evidence="2">
    <location>
        <begin position="151"/>
        <end position="214"/>
    </location>
</feature>
<dbReference type="InterPro" id="IPR021729">
    <property type="entry name" value="DUF3298"/>
</dbReference>
<reference evidence="3 4" key="1">
    <citation type="submission" date="2015-01" db="EMBL/GenBank/DDBJ databases">
        <title>Genome Assembly of Bacillus badius MTCC 1458.</title>
        <authorList>
            <person name="Verma A."/>
            <person name="Khatri I."/>
            <person name="Mual P."/>
            <person name="Subramanian S."/>
            <person name="Krishnamurthi S."/>
        </authorList>
    </citation>
    <scope>NUCLEOTIDE SEQUENCE [LARGE SCALE GENOMIC DNA]</scope>
    <source>
        <strain evidence="3 4">MTCC 1458</strain>
    </source>
</reference>
<evidence type="ECO:0000259" key="2">
    <source>
        <dbReference type="PROSITE" id="PS51272"/>
    </source>
</evidence>
<gene>
    <name evidence="3" type="ORF">SD77_4103</name>
</gene>
<dbReference type="PANTHER" id="PTHR43308">
    <property type="entry name" value="OUTER MEMBRANE PROTEIN ALPHA-RELATED"/>
    <property type="match status" value="1"/>
</dbReference>
<dbReference type="InterPro" id="IPR037126">
    <property type="entry name" value="PdaC/RsiV-like_sf"/>
</dbReference>
<dbReference type="PANTHER" id="PTHR43308:SF5">
    <property type="entry name" value="S-LAYER PROTEIN _ PEPTIDOGLYCAN ENDO-BETA-N-ACETYLGLUCOSAMINIDASE"/>
    <property type="match status" value="1"/>
</dbReference>
<evidence type="ECO:0000313" key="4">
    <source>
        <dbReference type="Proteomes" id="UP000031982"/>
    </source>
</evidence>
<feature type="domain" description="SLH" evidence="2">
    <location>
        <begin position="33"/>
        <end position="96"/>
    </location>
</feature>
<dbReference type="InterPro" id="IPR025303">
    <property type="entry name" value="PdaC"/>
</dbReference>
<keyword evidence="4" id="KW-1185">Reference proteome</keyword>
<dbReference type="Gene3D" id="3.30.565.40">
    <property type="entry name" value="Fervidobacterium nodosum Rt17-B1 like"/>
    <property type="match status" value="1"/>
</dbReference>
<dbReference type="EMBL" id="JXLP01000009">
    <property type="protein sequence ID" value="KIL78423.1"/>
    <property type="molecule type" value="Genomic_DNA"/>
</dbReference>
<accession>A0ABR5AW19</accession>
<dbReference type="InterPro" id="IPR051465">
    <property type="entry name" value="Cell_Envelope_Struct_Comp"/>
</dbReference>
<sequence length="401" mass="44705">MCKGAGKMNVIRRVQIALIIILFLGCVPLSGAEAARYSDVPETHWSAKEVYYLSDLGVLKGGSNGKFNKDAPVTRAQAAAILVRAKKLPLDNVPNPGFKDVPTSHPFYKEIAAAVNAGWFSKAGSFNPNGQLKRVEMAKITAAAFSLSGSVPVEWEDMARAHWGTPYVSSLVANGITAGYTATKYQPSGVVTRAQFAVFTARALNSKFRMNIVAYPKKAAQGIFYPQFKDTEGVRDFALLNEEYAEVGRELVSIRKEVMDLAKEDSSLGKYYQYTVSYKVTRADASYTSVVFESYQYTGGAHGYEQLFSYNYDVKKEDFMSLDDLAQKQGYKRAVIDRINAQAYALAKKGRISWEGLESLNEHQQQFYMTNTGFVMYFNPYEYGPYSDGIREFALPYSLVR</sequence>
<dbReference type="InterPro" id="IPR001119">
    <property type="entry name" value="SLH_dom"/>
</dbReference>
<evidence type="ECO:0000313" key="3">
    <source>
        <dbReference type="EMBL" id="KIL78423.1"/>
    </source>
</evidence>
<organism evidence="3 4">
    <name type="scientific">Bacillus badius</name>
    <dbReference type="NCBI Taxonomy" id="1455"/>
    <lineage>
        <taxon>Bacteria</taxon>
        <taxon>Bacillati</taxon>
        <taxon>Bacillota</taxon>
        <taxon>Bacilli</taxon>
        <taxon>Bacillales</taxon>
        <taxon>Bacillaceae</taxon>
        <taxon>Pseudobacillus</taxon>
    </lineage>
</organism>
<evidence type="ECO:0000256" key="1">
    <source>
        <dbReference type="ARBA" id="ARBA00022729"/>
    </source>
</evidence>
<proteinExistence type="predicted"/>
<keyword evidence="1" id="KW-0732">Signal</keyword>
<dbReference type="PROSITE" id="PS51272">
    <property type="entry name" value="SLH"/>
    <property type="match status" value="2"/>
</dbReference>